<dbReference type="Proteomes" id="UP001642483">
    <property type="component" value="Unassembled WGS sequence"/>
</dbReference>
<keyword evidence="1" id="KW-0001">2Fe-2S</keyword>
<evidence type="ECO:0000313" key="7">
    <source>
        <dbReference type="EMBL" id="CAK8686039.1"/>
    </source>
</evidence>
<accession>A0ABP0G5V8</accession>
<dbReference type="CDD" id="cd00207">
    <property type="entry name" value="fer2"/>
    <property type="match status" value="1"/>
</dbReference>
<dbReference type="EMBL" id="CAWYQH010000101">
    <property type="protein sequence ID" value="CAK8686039.1"/>
    <property type="molecule type" value="Genomic_DNA"/>
</dbReference>
<dbReference type="PANTHER" id="PTHR23426">
    <property type="entry name" value="FERREDOXIN/ADRENODOXIN"/>
    <property type="match status" value="1"/>
</dbReference>
<name>A0ABP0G5V8_CLALP</name>
<proteinExistence type="predicted"/>
<dbReference type="InterPro" id="IPR012675">
    <property type="entry name" value="Beta-grasp_dom_sf"/>
</dbReference>
<dbReference type="Gene3D" id="3.10.20.30">
    <property type="match status" value="1"/>
</dbReference>
<keyword evidence="2" id="KW-0479">Metal-binding</keyword>
<dbReference type="PRINTS" id="PR00355">
    <property type="entry name" value="ADRENODOXIN"/>
</dbReference>
<feature type="domain" description="2Fe-2S ferredoxin-type" evidence="6">
    <location>
        <begin position="72"/>
        <end position="167"/>
    </location>
</feature>
<evidence type="ECO:0000259" key="6">
    <source>
        <dbReference type="PROSITE" id="PS51085"/>
    </source>
</evidence>
<evidence type="ECO:0000256" key="2">
    <source>
        <dbReference type="ARBA" id="ARBA00022723"/>
    </source>
</evidence>
<dbReference type="PROSITE" id="PS51085">
    <property type="entry name" value="2FE2S_FER_2"/>
    <property type="match status" value="1"/>
</dbReference>
<protein>
    <recommendedName>
        <fullName evidence="6">2Fe-2S ferredoxin-type domain-containing protein</fullName>
    </recommendedName>
</protein>
<dbReference type="PANTHER" id="PTHR23426:SF76">
    <property type="entry name" value="ADRENODOXIN-LIKE PROTEIN 2, MITOCHONDRIAL"/>
    <property type="match status" value="1"/>
</dbReference>
<sequence length="184" mass="20603">MYVTRCLLRSLSLKSSEMCGLSNAKVQSHGQMFKTTSTQSLNSITEPINLIKMTSRCFSKRNFHFSPELKNNKVNIKFVDRYGKLHEAKATVGDTLLDVVIDNDLNFESYGVCEGTISCSTCHVILDQATFDKLEEPLMDEYDMLDLACGLTDTSRLGCQVHVTREMEGVTFTLPIEITDARGV</sequence>
<dbReference type="SUPFAM" id="SSF54292">
    <property type="entry name" value="2Fe-2S ferredoxin-like"/>
    <property type="match status" value="1"/>
</dbReference>
<keyword evidence="4" id="KW-0411">Iron-sulfur</keyword>
<dbReference type="InterPro" id="IPR001055">
    <property type="entry name" value="Adrenodoxin-like"/>
</dbReference>
<dbReference type="Pfam" id="PF00111">
    <property type="entry name" value="Fer2"/>
    <property type="match status" value="1"/>
</dbReference>
<evidence type="ECO:0000256" key="3">
    <source>
        <dbReference type="ARBA" id="ARBA00023004"/>
    </source>
</evidence>
<dbReference type="InterPro" id="IPR001041">
    <property type="entry name" value="2Fe-2S_ferredoxin-type"/>
</dbReference>
<evidence type="ECO:0000256" key="1">
    <source>
        <dbReference type="ARBA" id="ARBA00022714"/>
    </source>
</evidence>
<evidence type="ECO:0000313" key="8">
    <source>
        <dbReference type="Proteomes" id="UP001642483"/>
    </source>
</evidence>
<evidence type="ECO:0000256" key="4">
    <source>
        <dbReference type="ARBA" id="ARBA00023014"/>
    </source>
</evidence>
<keyword evidence="3" id="KW-0408">Iron</keyword>
<dbReference type="InterPro" id="IPR018298">
    <property type="entry name" value="Adrenodoxin_Fe-S_BS"/>
</dbReference>
<dbReference type="PROSITE" id="PS00814">
    <property type="entry name" value="ADX"/>
    <property type="match status" value="1"/>
</dbReference>
<reference evidence="7 8" key="1">
    <citation type="submission" date="2024-02" db="EMBL/GenBank/DDBJ databases">
        <authorList>
            <person name="Daric V."/>
            <person name="Darras S."/>
        </authorList>
    </citation>
    <scope>NUCLEOTIDE SEQUENCE [LARGE SCALE GENOMIC DNA]</scope>
</reference>
<dbReference type="InterPro" id="IPR036010">
    <property type="entry name" value="2Fe-2S_ferredoxin-like_sf"/>
</dbReference>
<organism evidence="7 8">
    <name type="scientific">Clavelina lepadiformis</name>
    <name type="common">Light-bulb sea squirt</name>
    <name type="synonym">Ascidia lepadiformis</name>
    <dbReference type="NCBI Taxonomy" id="159417"/>
    <lineage>
        <taxon>Eukaryota</taxon>
        <taxon>Metazoa</taxon>
        <taxon>Chordata</taxon>
        <taxon>Tunicata</taxon>
        <taxon>Ascidiacea</taxon>
        <taxon>Aplousobranchia</taxon>
        <taxon>Clavelinidae</taxon>
        <taxon>Clavelina</taxon>
    </lineage>
</organism>
<gene>
    <name evidence="7" type="ORF">CVLEPA_LOCUS17951</name>
</gene>
<evidence type="ECO:0000256" key="5">
    <source>
        <dbReference type="ARBA" id="ARBA00034078"/>
    </source>
</evidence>
<comment type="caution">
    <text evidence="7">The sequence shown here is derived from an EMBL/GenBank/DDBJ whole genome shotgun (WGS) entry which is preliminary data.</text>
</comment>
<comment type="cofactor">
    <cofactor evidence="5">
        <name>[2Fe-2S] cluster</name>
        <dbReference type="ChEBI" id="CHEBI:190135"/>
    </cofactor>
</comment>
<keyword evidence="8" id="KW-1185">Reference proteome</keyword>